<dbReference type="EMBL" id="JAZGSY010000639">
    <property type="protein sequence ID" value="KAL1835487.1"/>
    <property type="molecule type" value="Genomic_DNA"/>
</dbReference>
<proteinExistence type="predicted"/>
<accession>A0ABR3V1L6</accession>
<gene>
    <name evidence="2" type="ORF">VTJ49DRAFT_6630</name>
</gene>
<comment type="caution">
    <text evidence="2">The sequence shown here is derived from an EMBL/GenBank/DDBJ whole genome shotgun (WGS) entry which is preliminary data.</text>
</comment>
<organism evidence="2 3">
    <name type="scientific">Humicola insolens</name>
    <name type="common">Soft-rot fungus</name>
    <dbReference type="NCBI Taxonomy" id="85995"/>
    <lineage>
        <taxon>Eukaryota</taxon>
        <taxon>Fungi</taxon>
        <taxon>Dikarya</taxon>
        <taxon>Ascomycota</taxon>
        <taxon>Pezizomycotina</taxon>
        <taxon>Sordariomycetes</taxon>
        <taxon>Sordariomycetidae</taxon>
        <taxon>Sordariales</taxon>
        <taxon>Chaetomiaceae</taxon>
        <taxon>Mycothermus</taxon>
    </lineage>
</organism>
<feature type="signal peptide" evidence="1">
    <location>
        <begin position="1"/>
        <end position="16"/>
    </location>
</feature>
<evidence type="ECO:0000313" key="2">
    <source>
        <dbReference type="EMBL" id="KAL1835487.1"/>
    </source>
</evidence>
<evidence type="ECO:0000313" key="3">
    <source>
        <dbReference type="Proteomes" id="UP001583172"/>
    </source>
</evidence>
<reference evidence="2 3" key="1">
    <citation type="journal article" date="2024" name="Commun. Biol.">
        <title>Comparative genomic analysis of thermophilic fungi reveals convergent evolutionary adaptations and gene losses.</title>
        <authorList>
            <person name="Steindorff A.S."/>
            <person name="Aguilar-Pontes M.V."/>
            <person name="Robinson A.J."/>
            <person name="Andreopoulos B."/>
            <person name="LaButti K."/>
            <person name="Kuo A."/>
            <person name="Mondo S."/>
            <person name="Riley R."/>
            <person name="Otillar R."/>
            <person name="Haridas S."/>
            <person name="Lipzen A."/>
            <person name="Grimwood J."/>
            <person name="Schmutz J."/>
            <person name="Clum A."/>
            <person name="Reid I.D."/>
            <person name="Moisan M.C."/>
            <person name="Butler G."/>
            <person name="Nguyen T.T.M."/>
            <person name="Dewar K."/>
            <person name="Conant G."/>
            <person name="Drula E."/>
            <person name="Henrissat B."/>
            <person name="Hansel C."/>
            <person name="Singer S."/>
            <person name="Hutchinson M.I."/>
            <person name="de Vries R.P."/>
            <person name="Natvig D.O."/>
            <person name="Powell A.J."/>
            <person name="Tsang A."/>
            <person name="Grigoriev I.V."/>
        </authorList>
    </citation>
    <scope>NUCLEOTIDE SEQUENCE [LARGE SCALE GENOMIC DNA]</scope>
    <source>
        <strain evidence="2 3">CBS 620.91</strain>
    </source>
</reference>
<evidence type="ECO:0000256" key="1">
    <source>
        <dbReference type="SAM" id="SignalP"/>
    </source>
</evidence>
<keyword evidence="3" id="KW-1185">Reference proteome</keyword>
<name>A0ABR3V1L6_HUMIN</name>
<evidence type="ECO:0008006" key="4">
    <source>
        <dbReference type="Google" id="ProtNLM"/>
    </source>
</evidence>
<dbReference type="Proteomes" id="UP001583172">
    <property type="component" value="Unassembled WGS sequence"/>
</dbReference>
<feature type="chain" id="PRO_5047129193" description="Extracellular membrane protein CFEM domain-containing protein" evidence="1">
    <location>
        <begin position="17"/>
        <end position="266"/>
    </location>
</feature>
<keyword evidence="1" id="KW-0732">Signal</keyword>
<sequence length="266" mass="28674">MKSALLLFGGLTAVGAQSTATRTSTATTPGQCDGFLPTPDDFPSCRRLTKLLAECATNPAKAEDNVACFCTQDMLNAMVHCKGEIRSCLNSYFTDTSYDNLISIWNDRCQPHLTTLYPSGSITTPTLASLTATVDLDGCKTAWSACVQRDDAVRSCMRSLLTDVTQTITGWAGRTRTVTRPAAATNKEEIMSSCLCQESHLSLASVCNERKYHGDQYYTGANANGRGYDGGLCQLDWVGDFVAVILFIVAEEHRSLGLGGFSDADD</sequence>
<protein>
    <recommendedName>
        <fullName evidence="4">Extracellular membrane protein CFEM domain-containing protein</fullName>
    </recommendedName>
</protein>